<gene>
    <name evidence="2" type="ORF">SAMN05443507_10259</name>
</gene>
<dbReference type="EMBL" id="FRAF01000002">
    <property type="protein sequence ID" value="SHJ64413.1"/>
    <property type="molecule type" value="Genomic_DNA"/>
</dbReference>
<dbReference type="RefSeq" id="WP_072872821.1">
    <property type="nucleotide sequence ID" value="NZ_FRAF01000002.1"/>
</dbReference>
<sequence>MKAALLAFEGCSLWQMGQVNQSLTDAGIVIRTLTPGGNKIRLDGQQWLLADSALEPSAAFDYTIVLVPGGRYTPTVAENPHAIRFLRQADSHHAWILATGQGVGLLATAGLLGGLQVAIDDECEQLYSYRLQNVQKSNQVLAVHGNILSAHAHAGASMASWFYRHVLLNDYLKKG</sequence>
<organism evidence="2 3">
    <name type="scientific">Alicyclobacillus tolerans</name>
    <dbReference type="NCBI Taxonomy" id="90970"/>
    <lineage>
        <taxon>Bacteria</taxon>
        <taxon>Bacillati</taxon>
        <taxon>Bacillota</taxon>
        <taxon>Bacilli</taxon>
        <taxon>Bacillales</taxon>
        <taxon>Alicyclobacillaceae</taxon>
        <taxon>Alicyclobacillus</taxon>
    </lineage>
</organism>
<dbReference type="AlphaFoldDB" id="A0A1M6KZJ6"/>
<dbReference type="Pfam" id="PF01965">
    <property type="entry name" value="DJ-1_PfpI"/>
    <property type="match status" value="1"/>
</dbReference>
<proteinExistence type="predicted"/>
<dbReference type="Gene3D" id="3.40.50.880">
    <property type="match status" value="1"/>
</dbReference>
<name>A0A1M6KZJ6_9BACL</name>
<dbReference type="STRING" id="1830138.SAMN05443507_10259"/>
<evidence type="ECO:0000313" key="2">
    <source>
        <dbReference type="EMBL" id="SHJ64413.1"/>
    </source>
</evidence>
<keyword evidence="3" id="KW-1185">Reference proteome</keyword>
<dbReference type="Proteomes" id="UP000184016">
    <property type="component" value="Unassembled WGS sequence"/>
</dbReference>
<evidence type="ECO:0000259" key="1">
    <source>
        <dbReference type="Pfam" id="PF01965"/>
    </source>
</evidence>
<dbReference type="InterPro" id="IPR029062">
    <property type="entry name" value="Class_I_gatase-like"/>
</dbReference>
<feature type="domain" description="DJ-1/PfpI" evidence="1">
    <location>
        <begin position="1"/>
        <end position="122"/>
    </location>
</feature>
<accession>A0A1M6KZJ6</accession>
<reference evidence="3" key="1">
    <citation type="submission" date="2016-11" db="EMBL/GenBank/DDBJ databases">
        <authorList>
            <person name="Varghese N."/>
            <person name="Submissions S."/>
        </authorList>
    </citation>
    <scope>NUCLEOTIDE SEQUENCE [LARGE SCALE GENOMIC DNA]</scope>
    <source>
        <strain evidence="3">USBA-503</strain>
    </source>
</reference>
<evidence type="ECO:0000313" key="3">
    <source>
        <dbReference type="Proteomes" id="UP000184016"/>
    </source>
</evidence>
<dbReference type="SUPFAM" id="SSF52317">
    <property type="entry name" value="Class I glutamine amidotransferase-like"/>
    <property type="match status" value="1"/>
</dbReference>
<dbReference type="InterPro" id="IPR002818">
    <property type="entry name" value="DJ-1/PfpI"/>
</dbReference>
<protein>
    <submittedName>
        <fullName evidence="2">DJ-1/PfpI family protein</fullName>
    </submittedName>
</protein>